<gene>
    <name evidence="1" type="primary">Acey_s0007.g3356</name>
    <name evidence="1" type="ORF">Y032_0007g3356</name>
</gene>
<evidence type="ECO:0000313" key="1">
    <source>
        <dbReference type="EMBL" id="EYC28686.1"/>
    </source>
</evidence>
<reference evidence="2" key="1">
    <citation type="journal article" date="2015" name="Nat. Genet.">
        <title>The genome and transcriptome of the zoonotic hookworm Ancylostoma ceylanicum identify infection-specific gene families.</title>
        <authorList>
            <person name="Schwarz E.M."/>
            <person name="Hu Y."/>
            <person name="Antoshechkin I."/>
            <person name="Miller M.M."/>
            <person name="Sternberg P.W."/>
            <person name="Aroian R.V."/>
        </authorList>
    </citation>
    <scope>NUCLEOTIDE SEQUENCE</scope>
    <source>
        <strain evidence="2">HY135</strain>
    </source>
</reference>
<sequence>MGLRTFWLLLQKDIMIARRTSTWTLLQLGLPLALGILIKVGSSWDDQGFYSEEVERVESSKPIEECELLHIDYM</sequence>
<accession>A0A016VN00</accession>
<dbReference type="AlphaFoldDB" id="A0A016VN00"/>
<keyword evidence="2" id="KW-1185">Reference proteome</keyword>
<dbReference type="EMBL" id="JARK01001343">
    <property type="protein sequence ID" value="EYC28686.1"/>
    <property type="molecule type" value="Genomic_DNA"/>
</dbReference>
<name>A0A016VN00_9BILA</name>
<organism evidence="1 2">
    <name type="scientific">Ancylostoma ceylanicum</name>
    <dbReference type="NCBI Taxonomy" id="53326"/>
    <lineage>
        <taxon>Eukaryota</taxon>
        <taxon>Metazoa</taxon>
        <taxon>Ecdysozoa</taxon>
        <taxon>Nematoda</taxon>
        <taxon>Chromadorea</taxon>
        <taxon>Rhabditida</taxon>
        <taxon>Rhabditina</taxon>
        <taxon>Rhabditomorpha</taxon>
        <taxon>Strongyloidea</taxon>
        <taxon>Ancylostomatidae</taxon>
        <taxon>Ancylostomatinae</taxon>
        <taxon>Ancylostoma</taxon>
    </lineage>
</organism>
<protein>
    <submittedName>
        <fullName evidence="1">Uncharacterized protein</fullName>
    </submittedName>
</protein>
<evidence type="ECO:0000313" key="2">
    <source>
        <dbReference type="Proteomes" id="UP000024635"/>
    </source>
</evidence>
<dbReference type="Proteomes" id="UP000024635">
    <property type="component" value="Unassembled WGS sequence"/>
</dbReference>
<comment type="caution">
    <text evidence="1">The sequence shown here is derived from an EMBL/GenBank/DDBJ whole genome shotgun (WGS) entry which is preliminary data.</text>
</comment>
<proteinExistence type="predicted"/>